<evidence type="ECO:0000256" key="3">
    <source>
        <dbReference type="ARBA" id="ARBA00022448"/>
    </source>
</evidence>
<evidence type="ECO:0000313" key="7">
    <source>
        <dbReference type="EMBL" id="RVX13872.1"/>
    </source>
</evidence>
<dbReference type="GO" id="GO:0016192">
    <property type="term" value="P:vesicle-mediated transport"/>
    <property type="evidence" value="ECO:0007669"/>
    <property type="project" value="InterPro"/>
</dbReference>
<dbReference type="SUPFAM" id="SSF48371">
    <property type="entry name" value="ARM repeat"/>
    <property type="match status" value="1"/>
</dbReference>
<keyword evidence="5" id="KW-0472">Membrane</keyword>
<sequence length="238" mass="26804">MSELVNMVSRCYIEGPDEYLSRLSYINEVSSGLDRSCFMSGRSNDDVKMLLQCTSPLLWSHNSAVVLAAAGVHWIMAPREDVKRIVKPLLFLLRSSHVSNNVVLCNIQVFAKAMPFLFAPHFEDFFISSSDSYQIKALKLEILSSIAMDSSISSIFQEFQHGSCDDSETIPRLSIRVLKKVVIGGMGCEIRRGRAWKCRRLEGEGDDNMHGFGTLVCISMLQLDPWLYPYGLHSSVQR</sequence>
<dbReference type="AlphaFoldDB" id="A0A438JY42"/>
<evidence type="ECO:0000256" key="2">
    <source>
        <dbReference type="ARBA" id="ARBA00006613"/>
    </source>
</evidence>
<organism evidence="7 8">
    <name type="scientific">Vitis vinifera</name>
    <name type="common">Grape</name>
    <dbReference type="NCBI Taxonomy" id="29760"/>
    <lineage>
        <taxon>Eukaryota</taxon>
        <taxon>Viridiplantae</taxon>
        <taxon>Streptophyta</taxon>
        <taxon>Embryophyta</taxon>
        <taxon>Tracheophyta</taxon>
        <taxon>Spermatophyta</taxon>
        <taxon>Magnoliopsida</taxon>
        <taxon>eudicotyledons</taxon>
        <taxon>Gunneridae</taxon>
        <taxon>Pentapetalae</taxon>
        <taxon>rosids</taxon>
        <taxon>Vitales</taxon>
        <taxon>Vitaceae</taxon>
        <taxon>Viteae</taxon>
        <taxon>Vitis</taxon>
    </lineage>
</organism>
<accession>A0A438JY42</accession>
<dbReference type="InterPro" id="IPR016024">
    <property type="entry name" value="ARM-type_fold"/>
</dbReference>
<dbReference type="EMBL" id="QGNW01000023">
    <property type="protein sequence ID" value="RVX13872.1"/>
    <property type="molecule type" value="Genomic_DNA"/>
</dbReference>
<evidence type="ECO:0000259" key="6">
    <source>
        <dbReference type="Pfam" id="PF01602"/>
    </source>
</evidence>
<dbReference type="GO" id="GO:0030117">
    <property type="term" value="C:membrane coat"/>
    <property type="evidence" value="ECO:0007669"/>
    <property type="project" value="InterPro"/>
</dbReference>
<dbReference type="Gene3D" id="1.25.10.10">
    <property type="entry name" value="Leucine-rich Repeat Variant"/>
    <property type="match status" value="1"/>
</dbReference>
<evidence type="ECO:0000256" key="4">
    <source>
        <dbReference type="ARBA" id="ARBA00022927"/>
    </source>
</evidence>
<comment type="subcellular location">
    <subcellularLocation>
        <location evidence="1">Endomembrane system</location>
    </subcellularLocation>
</comment>
<keyword evidence="3" id="KW-0813">Transport</keyword>
<comment type="caution">
    <text evidence="7">The sequence shown here is derived from an EMBL/GenBank/DDBJ whole genome shotgun (WGS) entry which is preliminary data.</text>
</comment>
<dbReference type="PANTHER" id="PTHR11134">
    <property type="entry name" value="ADAPTOR COMPLEX SUBUNIT BETA FAMILY MEMBER"/>
    <property type="match status" value="1"/>
</dbReference>
<protein>
    <submittedName>
        <fullName evidence="7">AP3-complex subunit beta-A</fullName>
    </submittedName>
</protein>
<dbReference type="Pfam" id="PF01602">
    <property type="entry name" value="Adaptin_N"/>
    <property type="match status" value="1"/>
</dbReference>
<comment type="similarity">
    <text evidence="2">Belongs to the adaptor complexes large subunit family.</text>
</comment>
<proteinExistence type="inferred from homology"/>
<evidence type="ECO:0000313" key="8">
    <source>
        <dbReference type="Proteomes" id="UP000288805"/>
    </source>
</evidence>
<name>A0A438JY42_VITVI</name>
<gene>
    <name evidence="7" type="primary">AP3BA_4</name>
    <name evidence="7" type="ORF">CK203_010194</name>
</gene>
<dbReference type="InterPro" id="IPR026739">
    <property type="entry name" value="AP_beta"/>
</dbReference>
<dbReference type="GO" id="GO:0006886">
    <property type="term" value="P:intracellular protein transport"/>
    <property type="evidence" value="ECO:0007669"/>
    <property type="project" value="InterPro"/>
</dbReference>
<dbReference type="Proteomes" id="UP000288805">
    <property type="component" value="Unassembled WGS sequence"/>
</dbReference>
<reference evidence="7 8" key="1">
    <citation type="journal article" date="2018" name="PLoS Genet.">
        <title>Population sequencing reveals clonal diversity and ancestral inbreeding in the grapevine cultivar Chardonnay.</title>
        <authorList>
            <person name="Roach M.J."/>
            <person name="Johnson D.L."/>
            <person name="Bohlmann J."/>
            <person name="van Vuuren H.J."/>
            <person name="Jones S.J."/>
            <person name="Pretorius I.S."/>
            <person name="Schmidt S.A."/>
            <person name="Borneman A.R."/>
        </authorList>
    </citation>
    <scope>NUCLEOTIDE SEQUENCE [LARGE SCALE GENOMIC DNA]</scope>
    <source>
        <strain evidence="8">cv. Chardonnay</strain>
        <tissue evidence="7">Leaf</tissue>
    </source>
</reference>
<feature type="domain" description="Clathrin/coatomer adaptor adaptin-like N-terminal" evidence="6">
    <location>
        <begin position="46"/>
        <end position="160"/>
    </location>
</feature>
<keyword evidence="4" id="KW-0653">Protein transport</keyword>
<dbReference type="InterPro" id="IPR011989">
    <property type="entry name" value="ARM-like"/>
</dbReference>
<evidence type="ECO:0000256" key="1">
    <source>
        <dbReference type="ARBA" id="ARBA00004308"/>
    </source>
</evidence>
<dbReference type="InterPro" id="IPR002553">
    <property type="entry name" value="Clathrin/coatomer_adapt-like_N"/>
</dbReference>
<dbReference type="GO" id="GO:0012505">
    <property type="term" value="C:endomembrane system"/>
    <property type="evidence" value="ECO:0007669"/>
    <property type="project" value="UniProtKB-SubCell"/>
</dbReference>
<evidence type="ECO:0000256" key="5">
    <source>
        <dbReference type="ARBA" id="ARBA00023136"/>
    </source>
</evidence>